<dbReference type="EMBL" id="PZZH01000001">
    <property type="protein sequence ID" value="PTN78213.1"/>
    <property type="molecule type" value="Genomic_DNA"/>
</dbReference>
<evidence type="ECO:0000313" key="8">
    <source>
        <dbReference type="Proteomes" id="UP000281488"/>
    </source>
</evidence>
<reference evidence="4 8" key="2">
    <citation type="submission" date="2018-10" db="EMBL/GenBank/DDBJ databases">
        <title>Genotypes and phenotypes of Enterococci isolated from broiler chickens.</title>
        <authorList>
            <person name="Muhammad A.R."/>
            <person name="Diarra M.S."/>
        </authorList>
    </citation>
    <scope>NUCLEOTIDE SEQUENCE [LARGE SCALE GENOMIC DNA]</scope>
    <source>
        <strain evidence="4 8">LIT2 A36'</strain>
    </source>
</reference>
<evidence type="ECO:0000313" key="11">
    <source>
        <dbReference type="Proteomes" id="UP000429730"/>
    </source>
</evidence>
<keyword evidence="1" id="KW-1133">Transmembrane helix</keyword>
<feature type="transmembrane region" description="Helical" evidence="1">
    <location>
        <begin position="12"/>
        <end position="30"/>
    </location>
</feature>
<organism evidence="6 10">
    <name type="scientific">Enterococcus faecalis</name>
    <name type="common">Streptococcus faecalis</name>
    <dbReference type="NCBI Taxonomy" id="1351"/>
    <lineage>
        <taxon>Bacteria</taxon>
        <taxon>Bacillati</taxon>
        <taxon>Bacillota</taxon>
        <taxon>Bacilli</taxon>
        <taxon>Lactobacillales</taxon>
        <taxon>Enterococcaceae</taxon>
        <taxon>Enterococcus</taxon>
    </lineage>
</organism>
<reference evidence="6 10" key="3">
    <citation type="submission" date="2019-02" db="EMBL/GenBank/DDBJ databases">
        <title>Bacteria dissemination in different level of health care in South Africa: the effectiveness of infections prevention and control.</title>
        <authorList>
            <person name="Shobo C."/>
            <person name="Amoako D.G."/>
            <person name="Allam M."/>
            <person name="Ismail A."/>
            <person name="Bester L.A."/>
            <person name="Essack S.Y."/>
        </authorList>
    </citation>
    <scope>NUCLEOTIDE SEQUENCE [LARGE SCALE GENOMIC DNA]</scope>
    <source>
        <strain evidence="6 10">2SIL2</strain>
    </source>
</reference>
<keyword evidence="1" id="KW-0812">Transmembrane</keyword>
<dbReference type="Proteomes" id="UP000429730">
    <property type="component" value="Unassembled WGS sequence"/>
</dbReference>
<evidence type="ECO:0000313" key="10">
    <source>
        <dbReference type="Proteomes" id="UP000305511"/>
    </source>
</evidence>
<reference evidence="2 11" key="5">
    <citation type="submission" date="2019-04" db="EMBL/GenBank/DDBJ databases">
        <title>Step-wise assembly of the neonatal virome modulated by breast feeding.</title>
        <authorList>
            <person name="Liang G."/>
            <person name="Bushman F."/>
        </authorList>
    </citation>
    <scope>NUCLEOTIDE SEQUENCE [LARGE SCALE GENOMIC DNA]</scope>
    <source>
        <strain evidence="2 11">E3754</strain>
    </source>
</reference>
<evidence type="ECO:0000313" key="4">
    <source>
        <dbReference type="EMBL" id="ROX33938.1"/>
    </source>
</evidence>
<reference evidence="3 7" key="1">
    <citation type="submission" date="2018-04" db="EMBL/GenBank/DDBJ databases">
        <authorList>
            <person name="Van Tyne D."/>
        </authorList>
    </citation>
    <scope>NUCLEOTIDE SEQUENCE [LARGE SCALE GENOMIC DNA]</scope>
    <source>
        <strain evidence="3 7">B2535</strain>
    </source>
</reference>
<sequence>MLRTMRTRQKKLFLFSMILWLVEFLITRISDSFPGATPLFVVICLIQGILFTYFCLAFFYYPQ</sequence>
<evidence type="ECO:0000313" key="6">
    <source>
        <dbReference type="EMBL" id="TKK86361.1"/>
    </source>
</evidence>
<feature type="transmembrane region" description="Helical" evidence="1">
    <location>
        <begin position="36"/>
        <end position="61"/>
    </location>
</feature>
<evidence type="ECO:0000256" key="1">
    <source>
        <dbReference type="SAM" id="Phobius"/>
    </source>
</evidence>
<evidence type="ECO:0000313" key="5">
    <source>
        <dbReference type="EMBL" id="RYU34620.1"/>
    </source>
</evidence>
<evidence type="ECO:0000313" key="2">
    <source>
        <dbReference type="EMBL" id="MXS52975.1"/>
    </source>
</evidence>
<dbReference type="AlphaFoldDB" id="A0A1Q1FVE3"/>
<dbReference type="EMBL" id="SEWT01000002">
    <property type="protein sequence ID" value="RYU34620.1"/>
    <property type="molecule type" value="Genomic_DNA"/>
</dbReference>
<dbReference type="Proteomes" id="UP000305511">
    <property type="component" value="Unassembled WGS sequence"/>
</dbReference>
<dbReference type="Proteomes" id="UP000281488">
    <property type="component" value="Unassembled WGS sequence"/>
</dbReference>
<name>A0A1Q1FVE3_ENTFL</name>
<dbReference type="Proteomes" id="UP000292223">
    <property type="component" value="Unassembled WGS sequence"/>
</dbReference>
<protein>
    <submittedName>
        <fullName evidence="6">Uncharacterized protein</fullName>
    </submittedName>
</protein>
<dbReference type="EMBL" id="SIYF01000177">
    <property type="protein sequence ID" value="TKK86361.1"/>
    <property type="molecule type" value="Genomic_DNA"/>
</dbReference>
<dbReference type="Proteomes" id="UP000244140">
    <property type="component" value="Unassembled WGS sequence"/>
</dbReference>
<dbReference type="EMBL" id="WVTJ01000017">
    <property type="protein sequence ID" value="MXS52975.1"/>
    <property type="molecule type" value="Genomic_DNA"/>
</dbReference>
<accession>A0A1Q1FVE3</accession>
<dbReference type="EMBL" id="RKMZ01000002">
    <property type="protein sequence ID" value="ROX33938.1"/>
    <property type="molecule type" value="Genomic_DNA"/>
</dbReference>
<proteinExistence type="predicted"/>
<evidence type="ECO:0000313" key="7">
    <source>
        <dbReference type="Proteomes" id="UP000244140"/>
    </source>
</evidence>
<evidence type="ECO:0000313" key="9">
    <source>
        <dbReference type="Proteomes" id="UP000292223"/>
    </source>
</evidence>
<keyword evidence="1" id="KW-0472">Membrane</keyword>
<comment type="caution">
    <text evidence="6">The sequence shown here is derived from an EMBL/GenBank/DDBJ whole genome shotgun (WGS) entry which is preliminary data.</text>
</comment>
<evidence type="ECO:0000313" key="3">
    <source>
        <dbReference type="EMBL" id="PTN78213.1"/>
    </source>
</evidence>
<reference evidence="5 9" key="4">
    <citation type="submission" date="2019-02" db="EMBL/GenBank/DDBJ databases">
        <title>From farm to fork: dissemination of Tn554::fexA-optrA in linezolid-resistant Enterococcus faecalis clones from chicken feces and meat in Tunisia.</title>
        <authorList>
            <person name="Tedim A.P."/>
            <person name="Elghaieb H."/>
            <person name="Abbassi M.S."/>
            <person name="Novais C."/>
            <person name="Hassen A."/>
            <person name="Peixe L."/>
            <person name="Freitas A.R."/>
        </authorList>
    </citation>
    <scope>NUCLEOTIDE SEQUENCE [LARGE SCALE GENOMIC DNA]</scope>
    <source>
        <strain evidence="5 9">728T</strain>
    </source>
</reference>
<gene>
    <name evidence="3" type="ORF">DAI13_10805</name>
    <name evidence="4" type="ORF">EGW16_04615</name>
    <name evidence="5" type="ORF">EU507_03910</name>
    <name evidence="6" type="ORF">EY666_08090</name>
    <name evidence="2" type="ORF">GTI81_09650</name>
</gene>